<dbReference type="EMBL" id="KZ997348">
    <property type="protein sequence ID" value="RKO87532.1"/>
    <property type="molecule type" value="Genomic_DNA"/>
</dbReference>
<gene>
    <name evidence="2" type="ORF">BDK51DRAFT_51211</name>
</gene>
<dbReference type="AlphaFoldDB" id="A0A4P9W6C5"/>
<name>A0A4P9W6C5_9FUNG</name>
<keyword evidence="3" id="KW-1185">Reference proteome</keyword>
<feature type="region of interest" description="Disordered" evidence="1">
    <location>
        <begin position="1"/>
        <end position="21"/>
    </location>
</feature>
<accession>A0A4P9W6C5</accession>
<proteinExistence type="predicted"/>
<evidence type="ECO:0000313" key="2">
    <source>
        <dbReference type="EMBL" id="RKO87532.1"/>
    </source>
</evidence>
<dbReference type="OrthoDB" id="413361at2759"/>
<feature type="region of interest" description="Disordered" evidence="1">
    <location>
        <begin position="289"/>
        <end position="313"/>
    </location>
</feature>
<protein>
    <submittedName>
        <fullName evidence="2">Uncharacterized protein</fullName>
    </submittedName>
</protein>
<evidence type="ECO:0000313" key="3">
    <source>
        <dbReference type="Proteomes" id="UP000269721"/>
    </source>
</evidence>
<reference evidence="3" key="1">
    <citation type="journal article" date="2018" name="Nat. Microbiol.">
        <title>Leveraging single-cell genomics to expand the fungal tree of life.</title>
        <authorList>
            <person name="Ahrendt S.R."/>
            <person name="Quandt C.A."/>
            <person name="Ciobanu D."/>
            <person name="Clum A."/>
            <person name="Salamov A."/>
            <person name="Andreopoulos B."/>
            <person name="Cheng J.F."/>
            <person name="Woyke T."/>
            <person name="Pelin A."/>
            <person name="Henrissat B."/>
            <person name="Reynolds N.K."/>
            <person name="Benny G.L."/>
            <person name="Smith M.E."/>
            <person name="James T.Y."/>
            <person name="Grigoriev I.V."/>
        </authorList>
    </citation>
    <scope>NUCLEOTIDE SEQUENCE [LARGE SCALE GENOMIC DNA]</scope>
</reference>
<sequence length="354" mass="36802">MRASSRGSPPPPHPPPSASTPVAVADIIAPCVASGGSSWIGEFYSEGVGSVVGGVLTNSARPVVGVHADGPSPVAALTAHHAVQWSTAATLSPFFLTASPSSSRAPNHTDRIYSPEGSMQPTTFSNVLYNPAITSKLALCRAPGSVVLFVSISKARPAPFATLHSKAFIGSRLDVLTLRVFGCVTYSHTAKELPNTKVTPKARVSSMVGYDANTKACLLDNGTEVIGRCSITFSESIPYVDQSVKLISDLRTLYRSPIVALDPIAAISAPLPVIDPPGSPTPIDINFDNAPASNSGGWRSTAQSSPTLDLGEQWSYDPDGTDSVGAIGMLILLDEFDGGAKSGDKFQDVLSTPA</sequence>
<evidence type="ECO:0000256" key="1">
    <source>
        <dbReference type="SAM" id="MobiDB-lite"/>
    </source>
</evidence>
<feature type="non-terminal residue" evidence="2">
    <location>
        <position position="354"/>
    </location>
</feature>
<feature type="compositionally biased region" description="Polar residues" evidence="1">
    <location>
        <begin position="291"/>
        <end position="307"/>
    </location>
</feature>
<dbReference type="Proteomes" id="UP000269721">
    <property type="component" value="Unassembled WGS sequence"/>
</dbReference>
<feature type="compositionally biased region" description="Pro residues" evidence="1">
    <location>
        <begin position="8"/>
        <end position="18"/>
    </location>
</feature>
<organism evidence="2 3">
    <name type="scientific">Blyttiomyces helicus</name>
    <dbReference type="NCBI Taxonomy" id="388810"/>
    <lineage>
        <taxon>Eukaryota</taxon>
        <taxon>Fungi</taxon>
        <taxon>Fungi incertae sedis</taxon>
        <taxon>Chytridiomycota</taxon>
        <taxon>Chytridiomycota incertae sedis</taxon>
        <taxon>Chytridiomycetes</taxon>
        <taxon>Chytridiomycetes incertae sedis</taxon>
        <taxon>Blyttiomyces</taxon>
    </lineage>
</organism>